<dbReference type="EMBL" id="QZJZ01000050">
    <property type="protein sequence ID" value="RJP59375.1"/>
    <property type="molecule type" value="Genomic_DNA"/>
</dbReference>
<feature type="transmembrane region" description="Helical" evidence="7">
    <location>
        <begin position="220"/>
        <end position="238"/>
    </location>
</feature>
<dbReference type="InterPro" id="IPR017896">
    <property type="entry name" value="4Fe4S_Fe-S-bd"/>
</dbReference>
<organism evidence="9 10">
    <name type="scientific">Candidatus Auribacter fodinae</name>
    <dbReference type="NCBI Taxonomy" id="2093366"/>
    <lineage>
        <taxon>Bacteria</taxon>
        <taxon>Pseudomonadati</taxon>
        <taxon>Candidatus Auribacterota</taxon>
        <taxon>Candidatus Auribacteria</taxon>
        <taxon>Candidatus Auribacterales</taxon>
        <taxon>Candidatus Auribacteraceae</taxon>
        <taxon>Candidatus Auribacter</taxon>
    </lineage>
</organism>
<keyword evidence="1" id="KW-0813">Transport</keyword>
<evidence type="ECO:0000313" key="10">
    <source>
        <dbReference type="Proteomes" id="UP000266426"/>
    </source>
</evidence>
<dbReference type="PANTHER" id="PTHR30176:SF3">
    <property type="entry name" value="FERREDOXIN-TYPE PROTEIN NAPH"/>
    <property type="match status" value="1"/>
</dbReference>
<evidence type="ECO:0000256" key="4">
    <source>
        <dbReference type="ARBA" id="ARBA00022982"/>
    </source>
</evidence>
<keyword evidence="2" id="KW-0004">4Fe-4S</keyword>
<keyword evidence="6" id="KW-0411">Iron-sulfur</keyword>
<proteinExistence type="predicted"/>
<keyword evidence="7" id="KW-0812">Transmembrane</keyword>
<feature type="domain" description="4Fe-4S ferredoxin-type" evidence="8">
    <location>
        <begin position="290"/>
        <end position="314"/>
    </location>
</feature>
<dbReference type="InterPro" id="IPR017900">
    <property type="entry name" value="4Fe4S_Fe_S_CS"/>
</dbReference>
<dbReference type="GO" id="GO:0046872">
    <property type="term" value="F:metal ion binding"/>
    <property type="evidence" value="ECO:0007669"/>
    <property type="project" value="UniProtKB-KW"/>
</dbReference>
<protein>
    <submittedName>
        <fullName evidence="9">4Fe-4S binding protein</fullName>
    </submittedName>
</protein>
<evidence type="ECO:0000256" key="5">
    <source>
        <dbReference type="ARBA" id="ARBA00023004"/>
    </source>
</evidence>
<sequence length="347" mass="39794">MSRWLDIIENFLASLFSNIKLVEKGLLGLEGSYVELLTILALGLLAVIPVMVPESNRQRWRHVNQIFGIAIFIFVVFTCLGVFGMIRNFYRGLHEIGRENIIALYYCSVPVTILVTSLLFGPAFCGWICPTGALQEFSGFITRKWTVPWKKAGYPFSWVVLTMALFAAAVFLLWMYRLSMTRLFFIEDSSIYWSEVLIILLFILVFRMKQWDARLRRLRYLSFLIIVFGAIMSLRITSPVHFGFAKVYDPASFLSTVMVVLAAFTIPMVWCRYLCPWRCVIAWAAKHSVRSIHFDSSKCITCGKCGEVCDLDAVKNGIIDTNECHMCYKCVDTCPAKCFSIKDNWKK</sequence>
<feature type="transmembrane region" description="Helical" evidence="7">
    <location>
        <begin position="250"/>
        <end position="270"/>
    </location>
</feature>
<feature type="domain" description="4Fe-4S ferredoxin-type" evidence="8">
    <location>
        <begin position="315"/>
        <end position="344"/>
    </location>
</feature>
<evidence type="ECO:0000256" key="7">
    <source>
        <dbReference type="SAM" id="Phobius"/>
    </source>
</evidence>
<accession>A0A3A4QZT7</accession>
<dbReference type="PROSITE" id="PS00198">
    <property type="entry name" value="4FE4S_FER_1"/>
    <property type="match status" value="1"/>
</dbReference>
<evidence type="ECO:0000256" key="1">
    <source>
        <dbReference type="ARBA" id="ARBA00022448"/>
    </source>
</evidence>
<keyword evidence="7" id="KW-0472">Membrane</keyword>
<reference evidence="9 10" key="1">
    <citation type="journal article" date="2017" name="ISME J.">
        <title>Energy and carbon metabolisms in a deep terrestrial subsurface fluid microbial community.</title>
        <authorList>
            <person name="Momper L."/>
            <person name="Jungbluth S.P."/>
            <person name="Lee M.D."/>
            <person name="Amend J.P."/>
        </authorList>
    </citation>
    <scope>NUCLEOTIDE SEQUENCE [LARGE SCALE GENOMIC DNA]</scope>
    <source>
        <strain evidence="9">SURF_26</strain>
    </source>
</reference>
<keyword evidence="7" id="KW-1133">Transmembrane helix</keyword>
<dbReference type="AlphaFoldDB" id="A0A3A4QZT7"/>
<feature type="transmembrane region" description="Helical" evidence="7">
    <location>
        <begin position="33"/>
        <end position="52"/>
    </location>
</feature>
<dbReference type="GO" id="GO:0051539">
    <property type="term" value="F:4 iron, 4 sulfur cluster binding"/>
    <property type="evidence" value="ECO:0007669"/>
    <property type="project" value="UniProtKB-KW"/>
</dbReference>
<name>A0A3A4QZT7_9BACT</name>
<feature type="transmembrane region" description="Helical" evidence="7">
    <location>
        <begin position="155"/>
        <end position="176"/>
    </location>
</feature>
<keyword evidence="4" id="KW-0249">Electron transport</keyword>
<evidence type="ECO:0000256" key="3">
    <source>
        <dbReference type="ARBA" id="ARBA00022723"/>
    </source>
</evidence>
<keyword evidence="3" id="KW-0479">Metal-binding</keyword>
<evidence type="ECO:0000259" key="8">
    <source>
        <dbReference type="PROSITE" id="PS51379"/>
    </source>
</evidence>
<dbReference type="Gene3D" id="3.30.70.20">
    <property type="match status" value="1"/>
</dbReference>
<dbReference type="InterPro" id="IPR051684">
    <property type="entry name" value="Electron_Trans/Redox"/>
</dbReference>
<dbReference type="GO" id="GO:0005886">
    <property type="term" value="C:plasma membrane"/>
    <property type="evidence" value="ECO:0007669"/>
    <property type="project" value="TreeGrafter"/>
</dbReference>
<comment type="caution">
    <text evidence="9">The sequence shown here is derived from an EMBL/GenBank/DDBJ whole genome shotgun (WGS) entry which is preliminary data.</text>
</comment>
<evidence type="ECO:0000313" key="9">
    <source>
        <dbReference type="EMBL" id="RJP59375.1"/>
    </source>
</evidence>
<evidence type="ECO:0000256" key="2">
    <source>
        <dbReference type="ARBA" id="ARBA00022485"/>
    </source>
</evidence>
<keyword evidence="5" id="KW-0408">Iron</keyword>
<dbReference type="Proteomes" id="UP000266426">
    <property type="component" value="Unassembled WGS sequence"/>
</dbReference>
<gene>
    <name evidence="9" type="ORF">C4541_06180</name>
</gene>
<feature type="transmembrane region" description="Helical" evidence="7">
    <location>
        <begin position="64"/>
        <end position="83"/>
    </location>
</feature>
<dbReference type="PANTHER" id="PTHR30176">
    <property type="entry name" value="FERREDOXIN-TYPE PROTEIN NAPH"/>
    <property type="match status" value="1"/>
</dbReference>
<evidence type="ECO:0000256" key="6">
    <source>
        <dbReference type="ARBA" id="ARBA00023014"/>
    </source>
</evidence>
<feature type="transmembrane region" description="Helical" evidence="7">
    <location>
        <begin position="103"/>
        <end position="134"/>
    </location>
</feature>
<dbReference type="PROSITE" id="PS51379">
    <property type="entry name" value="4FE4S_FER_2"/>
    <property type="match status" value="2"/>
</dbReference>
<dbReference type="Pfam" id="PF12801">
    <property type="entry name" value="Fer4_5"/>
    <property type="match status" value="2"/>
</dbReference>
<dbReference type="SUPFAM" id="SSF54862">
    <property type="entry name" value="4Fe-4S ferredoxins"/>
    <property type="match status" value="1"/>
</dbReference>
<feature type="transmembrane region" description="Helical" evidence="7">
    <location>
        <begin position="191"/>
        <end position="208"/>
    </location>
</feature>